<dbReference type="PANTHER" id="PTHR34137:SF1">
    <property type="entry name" value="EXODEOXYRIBONUCLEASE 7 SMALL SUBUNIT"/>
    <property type="match status" value="1"/>
</dbReference>
<comment type="function">
    <text evidence="6">Bidirectionally degrades single-stranded DNA into large acid-insoluble oligonucleotides, which are then degraded further into small acid-soluble oligonucleotides.</text>
</comment>
<reference evidence="7 8" key="1">
    <citation type="submission" date="2019-12" db="EMBL/GenBank/DDBJ databases">
        <title>Comparative genomics gives insights into the taxonomy of the Azoarcus-Aromatoleum group and reveals separate origins of nif in the plant-associated Azoarcus and non-plant-associated Aromatoleum sub-groups.</title>
        <authorList>
            <person name="Lafos M."/>
            <person name="Maluk M."/>
            <person name="Batista M."/>
            <person name="Junghare M."/>
            <person name="Carmona M."/>
            <person name="Faoro H."/>
            <person name="Cruz L.M."/>
            <person name="Battistoni F."/>
            <person name="De Souza E."/>
            <person name="Pedrosa F."/>
            <person name="Chen W.-M."/>
            <person name="Poole P.S."/>
            <person name="Dixon R.A."/>
            <person name="James E.K."/>
        </authorList>
    </citation>
    <scope>NUCLEOTIDE SEQUENCE [LARGE SCALE GENOMIC DNA]</scope>
    <source>
        <strain evidence="7 8">Td21</strain>
    </source>
</reference>
<comment type="similarity">
    <text evidence="1 6">Belongs to the XseB family.</text>
</comment>
<sequence>MANTANSPKSFESAIAELESIVQEMETGNITLEQALEHYQRGASLLKFCQETLQAAEQRVLQLENGELAPLGTGEDKRSPE</sequence>
<protein>
    <recommendedName>
        <fullName evidence="6">Exodeoxyribonuclease 7 small subunit</fullName>
        <ecNumber evidence="6">3.1.11.6</ecNumber>
    </recommendedName>
    <alternativeName>
        <fullName evidence="6">Exodeoxyribonuclease VII small subunit</fullName>
        <shortName evidence="6">Exonuclease VII small subunit</shortName>
    </alternativeName>
</protein>
<evidence type="ECO:0000313" key="8">
    <source>
        <dbReference type="Proteomes" id="UP000623795"/>
    </source>
</evidence>
<keyword evidence="2 6" id="KW-0963">Cytoplasm</keyword>
<dbReference type="GO" id="GO:0008855">
    <property type="term" value="F:exodeoxyribonuclease VII activity"/>
    <property type="evidence" value="ECO:0007669"/>
    <property type="project" value="UniProtKB-EC"/>
</dbReference>
<evidence type="ECO:0000256" key="4">
    <source>
        <dbReference type="ARBA" id="ARBA00022801"/>
    </source>
</evidence>
<dbReference type="Gene3D" id="1.10.287.1040">
    <property type="entry name" value="Exonuclease VII, small subunit"/>
    <property type="match status" value="1"/>
</dbReference>
<dbReference type="InterPro" id="IPR037004">
    <property type="entry name" value="Exonuc_VII_ssu_sf"/>
</dbReference>
<comment type="subunit">
    <text evidence="6">Heterooligomer composed of large and small subunits.</text>
</comment>
<evidence type="ECO:0000313" key="7">
    <source>
        <dbReference type="EMBL" id="NMG45512.1"/>
    </source>
</evidence>
<dbReference type="NCBIfam" id="NF002140">
    <property type="entry name" value="PRK00977.1-4"/>
    <property type="match status" value="1"/>
</dbReference>
<keyword evidence="4 6" id="KW-0378">Hydrolase</keyword>
<organism evidence="7 8">
    <name type="scientific">Aromatoleum toluvorans</name>
    <dbReference type="NCBI Taxonomy" id="92002"/>
    <lineage>
        <taxon>Bacteria</taxon>
        <taxon>Pseudomonadati</taxon>
        <taxon>Pseudomonadota</taxon>
        <taxon>Betaproteobacteria</taxon>
        <taxon>Rhodocyclales</taxon>
        <taxon>Rhodocyclaceae</taxon>
        <taxon>Aromatoleum</taxon>
    </lineage>
</organism>
<dbReference type="SUPFAM" id="SSF116842">
    <property type="entry name" value="XseB-like"/>
    <property type="match status" value="1"/>
</dbReference>
<dbReference type="InterPro" id="IPR003761">
    <property type="entry name" value="Exonuc_VII_S"/>
</dbReference>
<keyword evidence="5 6" id="KW-0269">Exonuclease</keyword>
<dbReference type="PANTHER" id="PTHR34137">
    <property type="entry name" value="EXODEOXYRIBONUCLEASE 7 SMALL SUBUNIT"/>
    <property type="match status" value="1"/>
</dbReference>
<dbReference type="Proteomes" id="UP000623795">
    <property type="component" value="Unassembled WGS sequence"/>
</dbReference>
<comment type="caution">
    <text evidence="7">The sequence shown here is derived from an EMBL/GenBank/DDBJ whole genome shotgun (WGS) entry which is preliminary data.</text>
</comment>
<evidence type="ECO:0000256" key="1">
    <source>
        <dbReference type="ARBA" id="ARBA00009998"/>
    </source>
</evidence>
<dbReference type="EC" id="3.1.11.6" evidence="6"/>
<gene>
    <name evidence="6 7" type="primary">xseB</name>
    <name evidence="7" type="ORF">GPA22_17500</name>
</gene>
<comment type="subcellular location">
    <subcellularLocation>
        <location evidence="6">Cytoplasm</location>
    </subcellularLocation>
</comment>
<comment type="catalytic activity">
    <reaction evidence="6">
        <text>Exonucleolytic cleavage in either 5'- to 3'- or 3'- to 5'-direction to yield nucleoside 5'-phosphates.</text>
        <dbReference type="EC" id="3.1.11.6"/>
    </reaction>
</comment>
<evidence type="ECO:0000256" key="5">
    <source>
        <dbReference type="ARBA" id="ARBA00022839"/>
    </source>
</evidence>
<dbReference type="NCBIfam" id="TIGR01280">
    <property type="entry name" value="xseB"/>
    <property type="match status" value="1"/>
</dbReference>
<evidence type="ECO:0000256" key="2">
    <source>
        <dbReference type="ARBA" id="ARBA00022490"/>
    </source>
</evidence>
<dbReference type="PIRSF" id="PIRSF006488">
    <property type="entry name" value="Exonuc_VII_S"/>
    <property type="match status" value="1"/>
</dbReference>
<name>A0ABX1Q1C8_9RHOO</name>
<dbReference type="Pfam" id="PF02609">
    <property type="entry name" value="Exonuc_VII_S"/>
    <property type="match status" value="1"/>
</dbReference>
<dbReference type="EMBL" id="WTVN01000031">
    <property type="protein sequence ID" value="NMG45512.1"/>
    <property type="molecule type" value="Genomic_DNA"/>
</dbReference>
<dbReference type="HAMAP" id="MF_00337">
    <property type="entry name" value="Exonuc_7_S"/>
    <property type="match status" value="1"/>
</dbReference>
<accession>A0ABX1Q1C8</accession>
<evidence type="ECO:0000256" key="6">
    <source>
        <dbReference type="HAMAP-Rule" id="MF_00337"/>
    </source>
</evidence>
<dbReference type="RefSeq" id="WP_169257348.1">
    <property type="nucleotide sequence ID" value="NZ_WTVN01000031.1"/>
</dbReference>
<proteinExistence type="inferred from homology"/>
<keyword evidence="8" id="KW-1185">Reference proteome</keyword>
<evidence type="ECO:0000256" key="3">
    <source>
        <dbReference type="ARBA" id="ARBA00022722"/>
    </source>
</evidence>
<keyword evidence="3 6" id="KW-0540">Nuclease</keyword>